<feature type="transmembrane region" description="Helical" evidence="5">
    <location>
        <begin position="76"/>
        <end position="98"/>
    </location>
</feature>
<evidence type="ECO:0000313" key="9">
    <source>
        <dbReference type="Proteomes" id="UP001165667"/>
    </source>
</evidence>
<evidence type="ECO:0000259" key="7">
    <source>
        <dbReference type="Pfam" id="PF00361"/>
    </source>
</evidence>
<dbReference type="NCBIfam" id="TIGR01770">
    <property type="entry name" value="NDH_I_N"/>
    <property type="match status" value="1"/>
</dbReference>
<keyword evidence="5" id="KW-0830">Ubiquinone</keyword>
<dbReference type="Proteomes" id="UP001165667">
    <property type="component" value="Unassembled WGS sequence"/>
</dbReference>
<feature type="transmembrane region" description="Helical" evidence="5">
    <location>
        <begin position="105"/>
        <end position="122"/>
    </location>
</feature>
<feature type="transmembrane region" description="Helical" evidence="5">
    <location>
        <begin position="401"/>
        <end position="422"/>
    </location>
</feature>
<reference evidence="8" key="1">
    <citation type="submission" date="2022-05" db="EMBL/GenBank/DDBJ databases">
        <authorList>
            <person name="Pankratov T."/>
        </authorList>
    </citation>
    <scope>NUCLEOTIDE SEQUENCE</scope>
    <source>
        <strain evidence="8">BP6-180914</strain>
    </source>
</reference>
<keyword evidence="5" id="KW-0813">Transport</keyword>
<name>A0AA41YYT3_9HYPH</name>
<dbReference type="GO" id="GO:0050136">
    <property type="term" value="F:NADH dehydrogenase (quinone) (non-electrogenic) activity"/>
    <property type="evidence" value="ECO:0007669"/>
    <property type="project" value="UniProtKB-UniRule"/>
</dbReference>
<keyword evidence="5" id="KW-0874">Quinone</keyword>
<feature type="transmembrane region" description="Helical" evidence="5">
    <location>
        <begin position="128"/>
        <end position="147"/>
    </location>
</feature>
<keyword evidence="8" id="KW-0560">Oxidoreductase</keyword>
<evidence type="ECO:0000256" key="5">
    <source>
        <dbReference type="HAMAP-Rule" id="MF_00445"/>
    </source>
</evidence>
<dbReference type="EC" id="7.1.1.-" evidence="5"/>
<dbReference type="GO" id="GO:0042773">
    <property type="term" value="P:ATP synthesis coupled electron transport"/>
    <property type="evidence" value="ECO:0007669"/>
    <property type="project" value="InterPro"/>
</dbReference>
<keyword evidence="5" id="KW-1278">Translocase</keyword>
<feature type="transmembrane region" description="Helical" evidence="5">
    <location>
        <begin position="272"/>
        <end position="290"/>
    </location>
</feature>
<keyword evidence="2 5" id="KW-0812">Transmembrane</keyword>
<feature type="transmembrane region" description="Helical" evidence="5">
    <location>
        <begin position="366"/>
        <end position="389"/>
    </location>
</feature>
<evidence type="ECO:0000256" key="3">
    <source>
        <dbReference type="ARBA" id="ARBA00022989"/>
    </source>
</evidence>
<accession>A0AA41YYT3</accession>
<feature type="transmembrane region" description="Helical" evidence="5">
    <location>
        <begin position="12"/>
        <end position="31"/>
    </location>
</feature>
<evidence type="ECO:0000313" key="8">
    <source>
        <dbReference type="EMBL" id="MCW6509712.1"/>
    </source>
</evidence>
<gene>
    <name evidence="5 8" type="primary">nuoN</name>
    <name evidence="8" type="ORF">M8523_16975</name>
</gene>
<feature type="transmembrane region" description="Helical" evidence="5">
    <location>
        <begin position="297"/>
        <end position="315"/>
    </location>
</feature>
<comment type="catalytic activity">
    <reaction evidence="5">
        <text>a quinone + NADH + 5 H(+)(in) = a quinol + NAD(+) + 4 H(+)(out)</text>
        <dbReference type="Rhea" id="RHEA:57888"/>
        <dbReference type="ChEBI" id="CHEBI:15378"/>
        <dbReference type="ChEBI" id="CHEBI:24646"/>
        <dbReference type="ChEBI" id="CHEBI:57540"/>
        <dbReference type="ChEBI" id="CHEBI:57945"/>
        <dbReference type="ChEBI" id="CHEBI:132124"/>
    </reaction>
</comment>
<feature type="transmembrane region" description="Helical" evidence="5">
    <location>
        <begin position="321"/>
        <end position="345"/>
    </location>
</feature>
<feature type="transmembrane region" description="Helical" evidence="5">
    <location>
        <begin position="159"/>
        <end position="182"/>
    </location>
</feature>
<keyword evidence="9" id="KW-1185">Reference proteome</keyword>
<keyword evidence="5" id="KW-1003">Cell membrane</keyword>
<evidence type="ECO:0000256" key="4">
    <source>
        <dbReference type="ARBA" id="ARBA00023136"/>
    </source>
</evidence>
<comment type="similarity">
    <text evidence="5">Belongs to the complex I subunit 2 family.</text>
</comment>
<dbReference type="NCBIfam" id="NF004440">
    <property type="entry name" value="PRK05777.1-3"/>
    <property type="match status" value="1"/>
</dbReference>
<evidence type="ECO:0000256" key="1">
    <source>
        <dbReference type="ARBA" id="ARBA00004127"/>
    </source>
</evidence>
<comment type="subcellular location">
    <subcellularLocation>
        <location evidence="5">Cell membrane</location>
        <topology evidence="5">Multi-pass membrane protein</topology>
    </subcellularLocation>
    <subcellularLocation>
        <location evidence="1">Endomembrane system</location>
        <topology evidence="1">Multi-pass membrane protein</topology>
    </subcellularLocation>
    <subcellularLocation>
        <location evidence="6">Membrane</location>
        <topology evidence="6">Multi-pass membrane protein</topology>
    </subcellularLocation>
</comment>
<evidence type="ECO:0000256" key="2">
    <source>
        <dbReference type="ARBA" id="ARBA00022692"/>
    </source>
</evidence>
<dbReference type="Pfam" id="PF00361">
    <property type="entry name" value="Proton_antipo_M"/>
    <property type="match status" value="1"/>
</dbReference>
<dbReference type="GO" id="GO:0005886">
    <property type="term" value="C:plasma membrane"/>
    <property type="evidence" value="ECO:0007669"/>
    <property type="project" value="UniProtKB-SubCell"/>
</dbReference>
<dbReference type="GO" id="GO:0048038">
    <property type="term" value="F:quinone binding"/>
    <property type="evidence" value="ECO:0007669"/>
    <property type="project" value="UniProtKB-KW"/>
</dbReference>
<dbReference type="AlphaFoldDB" id="A0AA41YYT3"/>
<feature type="transmembrane region" description="Helical" evidence="5">
    <location>
        <begin position="248"/>
        <end position="266"/>
    </location>
</feature>
<evidence type="ECO:0000256" key="6">
    <source>
        <dbReference type="RuleBase" id="RU000320"/>
    </source>
</evidence>
<dbReference type="InterPro" id="IPR010096">
    <property type="entry name" value="NADH-Q_OxRdtase_suN/2"/>
</dbReference>
<dbReference type="HAMAP" id="MF_00445">
    <property type="entry name" value="NDH1_NuoN_1"/>
    <property type="match status" value="1"/>
</dbReference>
<dbReference type="InterPro" id="IPR001750">
    <property type="entry name" value="ND/Mrp_TM"/>
</dbReference>
<dbReference type="PANTHER" id="PTHR22773">
    <property type="entry name" value="NADH DEHYDROGENASE"/>
    <property type="match status" value="1"/>
</dbReference>
<dbReference type="GO" id="GO:0012505">
    <property type="term" value="C:endomembrane system"/>
    <property type="evidence" value="ECO:0007669"/>
    <property type="project" value="UniProtKB-SubCell"/>
</dbReference>
<dbReference type="PRINTS" id="PR01434">
    <property type="entry name" value="NADHDHGNASE5"/>
</dbReference>
<feature type="domain" description="NADH:quinone oxidoreductase/Mrp antiporter transmembrane" evidence="7">
    <location>
        <begin position="124"/>
        <end position="415"/>
    </location>
</feature>
<proteinExistence type="inferred from homology"/>
<keyword evidence="3 5" id="KW-1133">Transmembrane helix</keyword>
<sequence>MVIAGFSLAPVLPEFILAVGALLLLLFGAVAGERLTKVVYEIAIVILGVVLLTVIFDKRGESISFDGAFVDDPFSHFMKVLALIGSIATLIMSIPFLRQQGINKFEFPILVMLSTLGMMTLISAGNLIALYLGFELMSLALYVIAAFHRDDGRASEAGLKYFVLGALSSGLLLYGASLIYGFTGSVNFAVIGTALQGNAGIGVVFGLVFLSAGLAFKMSAVPFHMWTPDVYEGAPTPVTAFFATAPKMAAVAITVRVVITAFPGIVAQWQQIIIFISIASMLLGSFAAIGQTNFKRLMAYSAIGNMGFALVGLAAGTEAGVFGVLIYMLIYLVMTLGTFAAILAMKRKGLNVETISDLAGLSRHNGPMAFFLAMIMFSLAGIPPLAGFWSKFYVFQAAIQANLFALSVIGVLSSVVAAFYYLRIVKLMYFDEPVEAFDPMSPAVNVVLSLAGVFVLLFTIWPGPFKDAATVAAHSLF</sequence>
<dbReference type="EMBL" id="JAMOIM010000011">
    <property type="protein sequence ID" value="MCW6509712.1"/>
    <property type="molecule type" value="Genomic_DNA"/>
</dbReference>
<feature type="transmembrane region" description="Helical" evidence="5">
    <location>
        <begin position="188"/>
        <end position="216"/>
    </location>
</feature>
<feature type="transmembrane region" description="Helical" evidence="5">
    <location>
        <begin position="38"/>
        <end position="56"/>
    </location>
</feature>
<comment type="function">
    <text evidence="5">NDH-1 shuttles electrons from NADH, via FMN and iron-sulfur (Fe-S) centers, to quinones in the respiratory chain. The immediate electron acceptor for the enzyme in this species is believed to be ubiquinone. Couples the redox reaction to proton translocation (for every two electrons transferred, four hydrogen ions are translocated across the cytoplasmic membrane), and thus conserves the redox energy in a proton gradient.</text>
</comment>
<keyword evidence="5" id="KW-0520">NAD</keyword>
<feature type="transmembrane region" description="Helical" evidence="5">
    <location>
        <begin position="443"/>
        <end position="461"/>
    </location>
</feature>
<protein>
    <recommendedName>
        <fullName evidence="5">NADH-quinone oxidoreductase subunit N</fullName>
        <ecNumber evidence="5">7.1.1.-</ecNumber>
    </recommendedName>
    <alternativeName>
        <fullName evidence="5">NADH dehydrogenase I subunit N</fullName>
    </alternativeName>
    <alternativeName>
        <fullName evidence="5">NDH-1 subunit N</fullName>
    </alternativeName>
</protein>
<keyword evidence="4 5" id="KW-0472">Membrane</keyword>
<dbReference type="GO" id="GO:0008137">
    <property type="term" value="F:NADH dehydrogenase (ubiquinone) activity"/>
    <property type="evidence" value="ECO:0007669"/>
    <property type="project" value="InterPro"/>
</dbReference>
<organism evidence="8 9">
    <name type="scientific">Lichenifustis flavocetrariae</name>
    <dbReference type="NCBI Taxonomy" id="2949735"/>
    <lineage>
        <taxon>Bacteria</taxon>
        <taxon>Pseudomonadati</taxon>
        <taxon>Pseudomonadota</taxon>
        <taxon>Alphaproteobacteria</taxon>
        <taxon>Hyphomicrobiales</taxon>
        <taxon>Lichenihabitantaceae</taxon>
        <taxon>Lichenifustis</taxon>
    </lineage>
</organism>
<dbReference type="RefSeq" id="WP_282586084.1">
    <property type="nucleotide sequence ID" value="NZ_JAMOIM010000011.1"/>
</dbReference>
<comment type="subunit">
    <text evidence="5">NDH-1 is composed of 14 different subunits. Subunits NuoA, H, J, K, L, M, N constitute the membrane sector of the complex.</text>
</comment>
<comment type="caution">
    <text evidence="8">The sequence shown here is derived from an EMBL/GenBank/DDBJ whole genome shotgun (WGS) entry which is preliminary data.</text>
</comment>